<evidence type="ECO:0000256" key="1">
    <source>
        <dbReference type="SAM" id="MobiDB-lite"/>
    </source>
</evidence>
<keyword evidence="2" id="KW-0812">Transmembrane</keyword>
<sequence>MASTGPRRGPATRPKGRGPAARPRPETETPAEVAQWRSTVTVGRVIGALTVALMLLLLLGPTLKTYVDQRGEIAALQAHVAKQRADVAAMEKEKALWSDPAYVEQQARQRLKFVKVGEKAYSLIDADAVPTSKAADPVLDAATASTHPWYGQLWESVKTADNPQRSAG</sequence>
<organism evidence="3 4">
    <name type="scientific">Nostocoides vanveenii</name>
    <dbReference type="NCBI Taxonomy" id="330835"/>
    <lineage>
        <taxon>Bacteria</taxon>
        <taxon>Bacillati</taxon>
        <taxon>Actinomycetota</taxon>
        <taxon>Actinomycetes</taxon>
        <taxon>Micrococcales</taxon>
        <taxon>Intrasporangiaceae</taxon>
        <taxon>Nostocoides</taxon>
    </lineage>
</organism>
<evidence type="ECO:0008006" key="5">
    <source>
        <dbReference type="Google" id="ProtNLM"/>
    </source>
</evidence>
<accession>A0ABP4XBH2</accession>
<feature type="region of interest" description="Disordered" evidence="1">
    <location>
        <begin position="1"/>
        <end position="32"/>
    </location>
</feature>
<keyword evidence="4" id="KW-1185">Reference proteome</keyword>
<dbReference type="Pfam" id="PF04977">
    <property type="entry name" value="DivIC"/>
    <property type="match status" value="1"/>
</dbReference>
<dbReference type="EMBL" id="BAAAPN010000105">
    <property type="protein sequence ID" value="GAA1776327.1"/>
    <property type="molecule type" value="Genomic_DNA"/>
</dbReference>
<feature type="transmembrane region" description="Helical" evidence="2">
    <location>
        <begin position="42"/>
        <end position="60"/>
    </location>
</feature>
<feature type="compositionally biased region" description="Low complexity" evidence="1">
    <location>
        <begin position="1"/>
        <end position="21"/>
    </location>
</feature>
<comment type="caution">
    <text evidence="3">The sequence shown here is derived from an EMBL/GenBank/DDBJ whole genome shotgun (WGS) entry which is preliminary data.</text>
</comment>
<name>A0ABP4XBH2_9MICO</name>
<dbReference type="Proteomes" id="UP001501475">
    <property type="component" value="Unassembled WGS sequence"/>
</dbReference>
<evidence type="ECO:0000256" key="2">
    <source>
        <dbReference type="SAM" id="Phobius"/>
    </source>
</evidence>
<gene>
    <name evidence="3" type="ORF">GCM10009810_36770</name>
</gene>
<reference evidence="4" key="1">
    <citation type="journal article" date="2019" name="Int. J. Syst. Evol. Microbiol.">
        <title>The Global Catalogue of Microorganisms (GCM) 10K type strain sequencing project: providing services to taxonomists for standard genome sequencing and annotation.</title>
        <authorList>
            <consortium name="The Broad Institute Genomics Platform"/>
            <consortium name="The Broad Institute Genome Sequencing Center for Infectious Disease"/>
            <person name="Wu L."/>
            <person name="Ma J."/>
        </authorList>
    </citation>
    <scope>NUCLEOTIDE SEQUENCE [LARGE SCALE GENOMIC DNA]</scope>
    <source>
        <strain evidence="4">JCM 15591</strain>
    </source>
</reference>
<keyword evidence="2" id="KW-0472">Membrane</keyword>
<protein>
    <recommendedName>
        <fullName evidence="5">Septum formation initiator</fullName>
    </recommendedName>
</protein>
<proteinExistence type="predicted"/>
<dbReference type="InterPro" id="IPR007060">
    <property type="entry name" value="FtsL/DivIC"/>
</dbReference>
<dbReference type="RefSeq" id="WP_344069171.1">
    <property type="nucleotide sequence ID" value="NZ_BAAAPN010000105.1"/>
</dbReference>
<evidence type="ECO:0000313" key="3">
    <source>
        <dbReference type="EMBL" id="GAA1776327.1"/>
    </source>
</evidence>
<evidence type="ECO:0000313" key="4">
    <source>
        <dbReference type="Proteomes" id="UP001501475"/>
    </source>
</evidence>
<keyword evidence="2" id="KW-1133">Transmembrane helix</keyword>